<dbReference type="eggNOG" id="COG0583">
    <property type="taxonomic scope" value="Bacteria"/>
</dbReference>
<proteinExistence type="predicted"/>
<evidence type="ECO:0000313" key="2">
    <source>
        <dbReference type="EMBL" id="KGN31266.1"/>
    </source>
</evidence>
<dbReference type="AlphaFoldDB" id="A0A0A0J6N4"/>
<dbReference type="EMBL" id="AVPJ01000012">
    <property type="protein sequence ID" value="KGN31266.1"/>
    <property type="molecule type" value="Genomic_DNA"/>
</dbReference>
<keyword evidence="3" id="KW-1185">Reference proteome</keyword>
<name>A0A0A0J6N4_9MICO</name>
<gene>
    <name evidence="2" type="ORF">N802_04050</name>
</gene>
<dbReference type="OrthoDB" id="3874088at2"/>
<organism evidence="2 3">
    <name type="scientific">Knoellia sinensis KCTC 19936</name>
    <dbReference type="NCBI Taxonomy" id="1385520"/>
    <lineage>
        <taxon>Bacteria</taxon>
        <taxon>Bacillati</taxon>
        <taxon>Actinomycetota</taxon>
        <taxon>Actinomycetes</taxon>
        <taxon>Micrococcales</taxon>
        <taxon>Intrasporangiaceae</taxon>
        <taxon>Knoellia</taxon>
    </lineage>
</organism>
<dbReference type="RefSeq" id="WP_035917533.1">
    <property type="nucleotide sequence ID" value="NZ_AVPJ01000012.1"/>
</dbReference>
<evidence type="ECO:0000259" key="1">
    <source>
        <dbReference type="Pfam" id="PF06527"/>
    </source>
</evidence>
<dbReference type="Proteomes" id="UP000030002">
    <property type="component" value="Unassembled WGS sequence"/>
</dbReference>
<protein>
    <recommendedName>
        <fullName evidence="1">TniQ domain-containing protein</fullName>
    </recommendedName>
</protein>
<evidence type="ECO:0000313" key="3">
    <source>
        <dbReference type="Proteomes" id="UP000030002"/>
    </source>
</evidence>
<accession>A0A0A0J6N4</accession>
<comment type="caution">
    <text evidence="2">The sequence shown here is derived from an EMBL/GenBank/DDBJ whole genome shotgun (WGS) entry which is preliminary data.</text>
</comment>
<feature type="domain" description="TniQ" evidence="1">
    <location>
        <begin position="6"/>
        <end position="147"/>
    </location>
</feature>
<dbReference type="InterPro" id="IPR009492">
    <property type="entry name" value="TniQ"/>
</dbReference>
<reference evidence="2 3" key="1">
    <citation type="submission" date="2013-08" db="EMBL/GenBank/DDBJ databases">
        <title>The genome sequence of Knoellia sinensis.</title>
        <authorList>
            <person name="Zhu W."/>
            <person name="Wang G."/>
        </authorList>
    </citation>
    <scope>NUCLEOTIDE SEQUENCE [LARGE SCALE GENOMIC DNA]</scope>
    <source>
        <strain evidence="2 3">KCTC 19936</strain>
    </source>
</reference>
<dbReference type="STRING" id="1385520.N802_04050"/>
<dbReference type="Pfam" id="PF06527">
    <property type="entry name" value="TniQ"/>
    <property type="match status" value="1"/>
</dbReference>
<sequence length="502" mass="55063">MPAVALRTATHDDETWQSYLSRSAAAHLCTLQSLARHIGLLHNGRWPGYHGVVLAPDHATRVAHHLGISPDDVHAMHLSRFDQRAFDLTGLFDHDGRRRIDGTRRVANQGWVFLAGSRYCPTCLAEDGIWRLSWRLPWVLTCRAHATWLRHTCPGCGGTPGLYTHLHASAPSRAMSRPDGKRCDLPSLNRAPGTCGADLTAQDPLPAPWETIRASAMFEQVIAGGHAAVHGIDYPSLETLRAWQSAIGIAVALGRTPTIDWGRTHRRATPPRDPAVMADLVMTVQPLLDAATPDEAADILQRWCRDAGIRSPHADTFGRVTAPSTALTPAIATALQRTGRVHILLTRERLIAQQQLPVQDWTLDDVPQLVWPCALPPQRRSSRKPDVLILRAVTSLVLTRIHDGHPWAEAGARLGIPPAKARQWTRYCFSSAFPGLRGDLLAAARTLSPQLADQPERAAWAHHPVLPDAYGLLSLRGAQDATCRRVDPTSPWCPCSVPARTP</sequence>